<comment type="caution">
    <text evidence="2">The sequence shown here is derived from an EMBL/GenBank/DDBJ whole genome shotgun (WGS) entry which is preliminary data.</text>
</comment>
<evidence type="ECO:0000313" key="2">
    <source>
        <dbReference type="EMBL" id="KAJ6751947.1"/>
    </source>
</evidence>
<organism evidence="2 3">
    <name type="scientific">Salix viminalis</name>
    <name type="common">Common osier</name>
    <name type="synonym">Basket willow</name>
    <dbReference type="NCBI Taxonomy" id="40686"/>
    <lineage>
        <taxon>Eukaryota</taxon>
        <taxon>Viridiplantae</taxon>
        <taxon>Streptophyta</taxon>
        <taxon>Embryophyta</taxon>
        <taxon>Tracheophyta</taxon>
        <taxon>Spermatophyta</taxon>
        <taxon>Magnoliopsida</taxon>
        <taxon>eudicotyledons</taxon>
        <taxon>Gunneridae</taxon>
        <taxon>Pentapetalae</taxon>
        <taxon>rosids</taxon>
        <taxon>fabids</taxon>
        <taxon>Malpighiales</taxon>
        <taxon>Salicaceae</taxon>
        <taxon>Saliceae</taxon>
        <taxon>Salix</taxon>
    </lineage>
</organism>
<reference evidence="2" key="2">
    <citation type="journal article" date="2023" name="Int. J. Mol. Sci.">
        <title>De Novo Assembly and Annotation of 11 Diverse Shrub Willow (Salix) Genomes Reveals Novel Gene Organization in Sex-Linked Regions.</title>
        <authorList>
            <person name="Hyden B."/>
            <person name="Feng K."/>
            <person name="Yates T.B."/>
            <person name="Jawdy S."/>
            <person name="Cereghino C."/>
            <person name="Smart L.B."/>
            <person name="Muchero W."/>
        </authorList>
    </citation>
    <scope>NUCLEOTIDE SEQUENCE [LARGE SCALE GENOMIC DNA]</scope>
    <source>
        <tissue evidence="2">Shoot tip</tissue>
    </source>
</reference>
<name>A0A9Q0ZZ64_SALVM</name>
<evidence type="ECO:0000259" key="1">
    <source>
        <dbReference type="Pfam" id="PF11721"/>
    </source>
</evidence>
<dbReference type="OrthoDB" id="1938112at2759"/>
<dbReference type="EMBL" id="JAPFFL010000001">
    <property type="protein sequence ID" value="KAJ6751947.1"/>
    <property type="molecule type" value="Genomic_DNA"/>
</dbReference>
<proteinExistence type="predicted"/>
<feature type="non-terminal residue" evidence="2">
    <location>
        <position position="65"/>
    </location>
</feature>
<gene>
    <name evidence="2" type="ORF">OIU85_002372</name>
</gene>
<dbReference type="InterPro" id="IPR021720">
    <property type="entry name" value="Malectin_dom"/>
</dbReference>
<dbReference type="PANTHER" id="PTHR34081:SF1">
    <property type="entry name" value="MALECTIN, LEUCINE-RICH REPEAT DOMAIN, L DOMAIN-LIKE PROTEIN-RELATED"/>
    <property type="match status" value="1"/>
</dbReference>
<dbReference type="PANTHER" id="PTHR34081">
    <property type="entry name" value="MALECTIN DOMAIN-CONTAINING PROTEIN"/>
    <property type="match status" value="1"/>
</dbReference>
<feature type="domain" description="Malectin" evidence="1">
    <location>
        <begin position="1"/>
        <end position="61"/>
    </location>
</feature>
<reference evidence="2" key="1">
    <citation type="submission" date="2022-11" db="EMBL/GenBank/DDBJ databases">
        <authorList>
            <person name="Hyden B.L."/>
            <person name="Feng K."/>
            <person name="Yates T."/>
            <person name="Jawdy S."/>
            <person name="Smart L.B."/>
            <person name="Muchero W."/>
        </authorList>
    </citation>
    <scope>NUCLEOTIDE SEQUENCE</scope>
    <source>
        <tissue evidence="2">Shoot tip</tissue>
    </source>
</reference>
<accession>A0A9Q0ZZ64</accession>
<keyword evidence="3" id="KW-1185">Reference proteome</keyword>
<feature type="non-terminal residue" evidence="2">
    <location>
        <position position="1"/>
    </location>
</feature>
<evidence type="ECO:0000313" key="3">
    <source>
        <dbReference type="Proteomes" id="UP001151529"/>
    </source>
</evidence>
<protein>
    <recommendedName>
        <fullName evidence="1">Malectin domain-containing protein</fullName>
    </recommendedName>
</protein>
<dbReference type="Pfam" id="PF11721">
    <property type="entry name" value="Malectin"/>
    <property type="match status" value="1"/>
</dbReference>
<sequence length="65" mass="6897">GKLVQKNFSIQNEAGGVVKKIIKNFTAIVTGSALEIRFYWAGKGTTGLPVRGVYGPFISAISVTP</sequence>
<dbReference type="AlphaFoldDB" id="A0A9Q0ZZ64"/>
<dbReference type="Gene3D" id="2.60.120.430">
    <property type="entry name" value="Galactose-binding lectin"/>
    <property type="match status" value="1"/>
</dbReference>
<dbReference type="Proteomes" id="UP001151529">
    <property type="component" value="Chromosome 16"/>
</dbReference>